<dbReference type="Gene3D" id="3.30.379.10">
    <property type="entry name" value="Chitobiase/beta-hexosaminidase domain 2-like"/>
    <property type="match status" value="1"/>
</dbReference>
<evidence type="ECO:0000313" key="12">
    <source>
        <dbReference type="EMBL" id="EDO46476.1"/>
    </source>
</evidence>
<dbReference type="KEGG" id="nve:5518587"/>
<dbReference type="EMBL" id="DS469527">
    <property type="protein sequence ID" value="EDO46476.1"/>
    <property type="molecule type" value="Genomic_DNA"/>
</dbReference>
<dbReference type="Gene3D" id="3.20.20.80">
    <property type="entry name" value="Glycosidases"/>
    <property type="match status" value="1"/>
</dbReference>
<keyword evidence="2" id="KW-0378">Hydrolase</keyword>
<feature type="domain" description="Alpha-N-acetylglucosaminidase N-terminal" evidence="10">
    <location>
        <begin position="2"/>
        <end position="53"/>
    </location>
</feature>
<dbReference type="PhylomeDB" id="A7RQ06"/>
<evidence type="ECO:0000313" key="13">
    <source>
        <dbReference type="Proteomes" id="UP000001593"/>
    </source>
</evidence>
<dbReference type="InterPro" id="IPR024240">
    <property type="entry name" value="NAGLU_N"/>
</dbReference>
<reference evidence="12 13" key="1">
    <citation type="journal article" date="2007" name="Science">
        <title>Sea anemone genome reveals ancestral eumetazoan gene repertoire and genomic organization.</title>
        <authorList>
            <person name="Putnam N.H."/>
            <person name="Srivastava M."/>
            <person name="Hellsten U."/>
            <person name="Dirks B."/>
            <person name="Chapman J."/>
            <person name="Salamov A."/>
            <person name="Terry A."/>
            <person name="Shapiro H."/>
            <person name="Lindquist E."/>
            <person name="Kapitonov V.V."/>
            <person name="Jurka J."/>
            <person name="Genikhovich G."/>
            <person name="Grigoriev I.V."/>
            <person name="Lucas S.M."/>
            <person name="Steele R.E."/>
            <person name="Finnerty J.R."/>
            <person name="Technau U."/>
            <person name="Martindale M.Q."/>
            <person name="Rokhsar D.S."/>
        </authorList>
    </citation>
    <scope>NUCLEOTIDE SEQUENCE [LARGE SCALE GENOMIC DNA]</scope>
    <source>
        <strain evidence="13">CH2 X CH6</strain>
    </source>
</reference>
<evidence type="ECO:0000259" key="9">
    <source>
        <dbReference type="Pfam" id="PF05089"/>
    </source>
</evidence>
<evidence type="ECO:0000256" key="7">
    <source>
        <dbReference type="ARBA" id="ARBA00066522"/>
    </source>
</evidence>
<dbReference type="STRING" id="45351.A7RQ06"/>
<dbReference type="EC" id="3.2.1.50" evidence="7"/>
<evidence type="ECO:0000259" key="11">
    <source>
        <dbReference type="Pfam" id="PF12972"/>
    </source>
</evidence>
<dbReference type="Proteomes" id="UP000001593">
    <property type="component" value="Unassembled WGS sequence"/>
</dbReference>
<dbReference type="InterPro" id="IPR029018">
    <property type="entry name" value="Hex-like_dom2"/>
</dbReference>
<name>A7RQ06_NEMVE</name>
<gene>
    <name evidence="12" type="ORF">NEMVEDRAFT_v1g89359</name>
</gene>
<dbReference type="OrthoDB" id="64736at2759"/>
<accession>A7RQ06</accession>
<evidence type="ECO:0000256" key="4">
    <source>
        <dbReference type="ARBA" id="ARBA00023295"/>
    </source>
</evidence>
<keyword evidence="4" id="KW-0326">Glycosidase</keyword>
<dbReference type="InParanoid" id="A7RQ06"/>
<dbReference type="FunFam" id="3.20.20.80:FF:000107">
    <property type="entry name" value="Alpha-N-acetylglucosaminidase family"/>
    <property type="match status" value="1"/>
</dbReference>
<evidence type="ECO:0000259" key="10">
    <source>
        <dbReference type="Pfam" id="PF12971"/>
    </source>
</evidence>
<dbReference type="AlphaFoldDB" id="A7RQ06"/>
<feature type="domain" description="Alpha-N-acetylglucosaminidase C-terminal" evidence="11">
    <location>
        <begin position="413"/>
        <end position="670"/>
    </location>
</feature>
<evidence type="ECO:0000256" key="5">
    <source>
        <dbReference type="ARBA" id="ARBA00052030"/>
    </source>
</evidence>
<dbReference type="InterPro" id="IPR007781">
    <property type="entry name" value="NAGLU"/>
</dbReference>
<dbReference type="InterPro" id="IPR024732">
    <property type="entry name" value="NAGLU_C"/>
</dbReference>
<sequence length="675" mass="77233">MDHFQYKTNDSKLVITGTSGVACAMALQHFLKAFCFAHISWSGDQLKIPTPFPTVLDEVSVGIPYRFRYYQNVCTPSYSFVWWNWTRWQREIDWMALNGINLPLAFTGQEAIWQRVYLNLGLTQQELDQHFSGPAFLAWERMGNMHGWGGPLPSTWYGMKLNLQHKILAAMRNFGMTPVLPGFAGHVPAGLLRLYPKANVSKLGDWGNFNSTYCCTYLLEPSDPLFQKIGTAFIKEQTAEYGTNHIYNADTFNEMRPRSSDPTYLGAASSAVYRGMAGGDPDAVWLMQGWLFVDEGFWKPDQIKALLHGVPQGFMIVLDLWAENSPIWSRTQSFYGTPFIWCMLLNFGGNIGLFGNIKSVSTGPPKAFQSFNSTMIGTGLTMEGIEQNDMMFELMNEMGYRLEPLNPVDLDNWIKDYALRRYGGTNPAIIQAWRLLIRSVYQCNGYCADHIHSIFVWKPSLDNKPNLWYDPEDVFNAWDELRSTAAEFMHVETFRYDLVDVTRQALHLRVIPIYNDLISAYKNRSALNVIHFGSRLLEMFDDLDSLLQTNRNFLLGRWLNSAKALGTTPAEVALYEFNARNQITLWGPRGEIEDYANKMWSGLVKAYYKPRWELFIDEMVSAIAQGEELDYEAFKKKLLEQETAWTHGKEEYPDQPSGDSLAAAEFLHNKWRGVA</sequence>
<dbReference type="Pfam" id="PF12971">
    <property type="entry name" value="NAGLU_N"/>
    <property type="match status" value="1"/>
</dbReference>
<dbReference type="GO" id="GO:0004561">
    <property type="term" value="F:alpha-N-acetylglucosaminidase activity"/>
    <property type="evidence" value="ECO:0007669"/>
    <property type="project" value="UniProtKB-EC"/>
</dbReference>
<proteinExistence type="inferred from homology"/>
<dbReference type="InterPro" id="IPR024733">
    <property type="entry name" value="NAGLU_tim-barrel"/>
</dbReference>
<dbReference type="Pfam" id="PF05089">
    <property type="entry name" value="NAGLU"/>
    <property type="match status" value="1"/>
</dbReference>
<evidence type="ECO:0000256" key="1">
    <source>
        <dbReference type="ARBA" id="ARBA00022729"/>
    </source>
</evidence>
<dbReference type="PROSITE" id="PS51257">
    <property type="entry name" value="PROKAR_LIPOPROTEIN"/>
    <property type="match status" value="1"/>
</dbReference>
<protein>
    <recommendedName>
        <fullName evidence="8">Alpha-N-acetylglucosaminidase</fullName>
        <ecNumber evidence="7">3.2.1.50</ecNumber>
    </recommendedName>
</protein>
<dbReference type="OMA" id="YGQPFVW"/>
<dbReference type="PANTHER" id="PTHR12872:SF1">
    <property type="entry name" value="ALPHA-N-ACETYLGLUCOSAMINIDASE"/>
    <property type="match status" value="1"/>
</dbReference>
<feature type="domain" description="Alpha-N-acetylglucosaminidase tim-barrel" evidence="9">
    <location>
        <begin position="68"/>
        <end position="401"/>
    </location>
</feature>
<keyword evidence="1" id="KW-0732">Signal</keyword>
<organism evidence="12 13">
    <name type="scientific">Nematostella vectensis</name>
    <name type="common">Starlet sea anemone</name>
    <dbReference type="NCBI Taxonomy" id="45351"/>
    <lineage>
        <taxon>Eukaryota</taxon>
        <taxon>Metazoa</taxon>
        <taxon>Cnidaria</taxon>
        <taxon>Anthozoa</taxon>
        <taxon>Hexacorallia</taxon>
        <taxon>Actiniaria</taxon>
        <taxon>Edwardsiidae</taxon>
        <taxon>Nematostella</taxon>
    </lineage>
</organism>
<dbReference type="eggNOG" id="KOG2233">
    <property type="taxonomic scope" value="Eukaryota"/>
</dbReference>
<keyword evidence="13" id="KW-1185">Reference proteome</keyword>
<evidence type="ECO:0000256" key="2">
    <source>
        <dbReference type="ARBA" id="ARBA00022801"/>
    </source>
</evidence>
<comment type="catalytic activity">
    <reaction evidence="5">
        <text>Hydrolysis of terminal non-reducing N-acetyl-D-glucosamine residues in N-acetyl-alpha-D-glucosaminides.</text>
        <dbReference type="EC" id="3.2.1.50"/>
    </reaction>
</comment>
<dbReference type="PANTHER" id="PTHR12872">
    <property type="entry name" value="ALPHA-N-ACETYLGLUCOSAMINIDASE"/>
    <property type="match status" value="1"/>
</dbReference>
<dbReference type="HOGENOM" id="CLU_011988_2_1_1"/>
<evidence type="ECO:0000256" key="8">
    <source>
        <dbReference type="ARBA" id="ARBA00072202"/>
    </source>
</evidence>
<dbReference type="GO" id="GO:0048731">
    <property type="term" value="P:system development"/>
    <property type="evidence" value="ECO:0007669"/>
    <property type="project" value="UniProtKB-ARBA"/>
</dbReference>
<dbReference type="Gene3D" id="1.20.120.670">
    <property type="entry name" value="N-acetyl-b-d-glucoasminidase"/>
    <property type="match status" value="1"/>
</dbReference>
<evidence type="ECO:0000256" key="3">
    <source>
        <dbReference type="ARBA" id="ARBA00023180"/>
    </source>
</evidence>
<keyword evidence="3" id="KW-0325">Glycoprotein</keyword>
<evidence type="ECO:0000256" key="6">
    <source>
        <dbReference type="ARBA" id="ARBA00060996"/>
    </source>
</evidence>
<dbReference type="Pfam" id="PF12972">
    <property type="entry name" value="NAGLU_C"/>
    <property type="match status" value="1"/>
</dbReference>
<comment type="similarity">
    <text evidence="6">Belongs to the glycosyl hydrolase 89 family.</text>
</comment>